<dbReference type="NCBIfam" id="TIGR01662">
    <property type="entry name" value="HAD-SF-IIIA"/>
    <property type="match status" value="1"/>
</dbReference>
<evidence type="ECO:0000256" key="1">
    <source>
        <dbReference type="SAM" id="MobiDB-lite"/>
    </source>
</evidence>
<sequence>MSPPKDITSMFKSRQSTGPTKVTKPETPNPSPKFNSTSKTADRLKDDLNKDLSQPSNKPFKDRWEIIGTHLITNIPKTLPNTNTAPSSGPQLIKIAGFDLDGTLIETKSGNTFSRGPNDWKWWGKNPKAVVDRLKKYRNDGYLIVVFTNQGAVIAKGGSKSYINLTNKLNNIEEDFRSKLDDDDGDKDVGLLVFVSPKRPAKGHPKLSSEETHRLMRKPEVGMWRYFESLLKLRGSFLIDYENSIYIGDAAGRDGDFSDSDLKFAEKLGIQFKTPEDVFT</sequence>
<dbReference type="GO" id="GO:0046403">
    <property type="term" value="F:polynucleotide 3'-phosphatase activity"/>
    <property type="evidence" value="ECO:0007669"/>
    <property type="project" value="TreeGrafter"/>
</dbReference>
<protein>
    <submittedName>
        <fullName evidence="2">Pnk1</fullName>
    </submittedName>
</protein>
<dbReference type="InterPro" id="IPR006549">
    <property type="entry name" value="HAD-SF_hydro_IIIA"/>
</dbReference>
<dbReference type="GO" id="GO:0046404">
    <property type="term" value="F:ATP-dependent polydeoxyribonucleotide 5'-hydroxyl-kinase activity"/>
    <property type="evidence" value="ECO:0007669"/>
    <property type="project" value="TreeGrafter"/>
</dbReference>
<dbReference type="InterPro" id="IPR006551">
    <property type="entry name" value="Polynucleotide_phosphatase"/>
</dbReference>
<dbReference type="Pfam" id="PF08645">
    <property type="entry name" value="PNK3P"/>
    <property type="match status" value="1"/>
</dbReference>
<organism evidence="2 3">
    <name type="scientific">[Candida] subhashii</name>
    <dbReference type="NCBI Taxonomy" id="561895"/>
    <lineage>
        <taxon>Eukaryota</taxon>
        <taxon>Fungi</taxon>
        <taxon>Dikarya</taxon>
        <taxon>Ascomycota</taxon>
        <taxon>Saccharomycotina</taxon>
        <taxon>Pichiomycetes</taxon>
        <taxon>Debaryomycetaceae</taxon>
        <taxon>Spathaspora</taxon>
    </lineage>
</organism>
<dbReference type="PANTHER" id="PTHR12083">
    <property type="entry name" value="BIFUNCTIONAL POLYNUCLEOTIDE PHOSPHATASE/KINASE"/>
    <property type="match status" value="1"/>
</dbReference>
<dbReference type="GO" id="GO:0006281">
    <property type="term" value="P:DNA repair"/>
    <property type="evidence" value="ECO:0007669"/>
    <property type="project" value="TreeGrafter"/>
</dbReference>
<dbReference type="Proteomes" id="UP000694255">
    <property type="component" value="Unassembled WGS sequence"/>
</dbReference>
<dbReference type="RefSeq" id="XP_049265569.1">
    <property type="nucleotide sequence ID" value="XM_049404634.1"/>
</dbReference>
<keyword evidence="3" id="KW-1185">Reference proteome</keyword>
<dbReference type="NCBIfam" id="TIGR01664">
    <property type="entry name" value="DNA-3'-Pase"/>
    <property type="match status" value="1"/>
</dbReference>
<feature type="region of interest" description="Disordered" evidence="1">
    <location>
        <begin position="1"/>
        <end position="60"/>
    </location>
</feature>
<dbReference type="InterPro" id="IPR013954">
    <property type="entry name" value="PNK3P"/>
</dbReference>
<dbReference type="PANTHER" id="PTHR12083:SF9">
    <property type="entry name" value="BIFUNCTIONAL POLYNUCLEOTIDE PHOSPHATASE_KINASE"/>
    <property type="match status" value="1"/>
</dbReference>
<name>A0A8J5QLJ8_9ASCO</name>
<dbReference type="GO" id="GO:0003690">
    <property type="term" value="F:double-stranded DNA binding"/>
    <property type="evidence" value="ECO:0007669"/>
    <property type="project" value="TreeGrafter"/>
</dbReference>
<accession>A0A8J5QLJ8</accession>
<dbReference type="EMBL" id="JAGSYN010000050">
    <property type="protein sequence ID" value="KAG7665337.1"/>
    <property type="molecule type" value="Genomic_DNA"/>
</dbReference>
<comment type="caution">
    <text evidence="2">The sequence shown here is derived from an EMBL/GenBank/DDBJ whole genome shotgun (WGS) entry which is preliminary data.</text>
</comment>
<feature type="compositionally biased region" description="Basic and acidic residues" evidence="1">
    <location>
        <begin position="40"/>
        <end position="50"/>
    </location>
</feature>
<evidence type="ECO:0000313" key="3">
    <source>
        <dbReference type="Proteomes" id="UP000694255"/>
    </source>
</evidence>
<feature type="compositionally biased region" description="Polar residues" evidence="1">
    <location>
        <begin position="10"/>
        <end position="20"/>
    </location>
</feature>
<gene>
    <name evidence="2" type="ORF">J8A68_001025</name>
</gene>
<dbReference type="GeneID" id="73467826"/>
<dbReference type="OrthoDB" id="19045at2759"/>
<reference evidence="2 3" key="1">
    <citation type="journal article" date="2021" name="DNA Res.">
        <title>Genome analysis of Candida subhashii reveals its hybrid nature and dual mitochondrial genome conformations.</title>
        <authorList>
            <person name="Mixao V."/>
            <person name="Hegedusova E."/>
            <person name="Saus E."/>
            <person name="Pryszcz L.P."/>
            <person name="Cillingova A."/>
            <person name="Nosek J."/>
            <person name="Gabaldon T."/>
        </authorList>
    </citation>
    <scope>NUCLEOTIDE SEQUENCE [LARGE SCALE GENOMIC DNA]</scope>
    <source>
        <strain evidence="2 3">CBS 10753</strain>
    </source>
</reference>
<evidence type="ECO:0000313" key="2">
    <source>
        <dbReference type="EMBL" id="KAG7665337.1"/>
    </source>
</evidence>
<dbReference type="AlphaFoldDB" id="A0A8J5QLJ8"/>
<proteinExistence type="predicted"/>